<protein>
    <submittedName>
        <fullName evidence="1">Uncharacterized protein</fullName>
    </submittedName>
</protein>
<evidence type="ECO:0000313" key="2">
    <source>
        <dbReference type="Proteomes" id="UP001056120"/>
    </source>
</evidence>
<accession>A0ACB9HVH2</accession>
<keyword evidence="2" id="KW-1185">Reference proteome</keyword>
<gene>
    <name evidence="1" type="ORF">L1987_34759</name>
</gene>
<evidence type="ECO:0000313" key="1">
    <source>
        <dbReference type="EMBL" id="KAI3799461.1"/>
    </source>
</evidence>
<organism evidence="1 2">
    <name type="scientific">Smallanthus sonchifolius</name>
    <dbReference type="NCBI Taxonomy" id="185202"/>
    <lineage>
        <taxon>Eukaryota</taxon>
        <taxon>Viridiplantae</taxon>
        <taxon>Streptophyta</taxon>
        <taxon>Embryophyta</taxon>
        <taxon>Tracheophyta</taxon>
        <taxon>Spermatophyta</taxon>
        <taxon>Magnoliopsida</taxon>
        <taxon>eudicotyledons</taxon>
        <taxon>Gunneridae</taxon>
        <taxon>Pentapetalae</taxon>
        <taxon>asterids</taxon>
        <taxon>campanulids</taxon>
        <taxon>Asterales</taxon>
        <taxon>Asteraceae</taxon>
        <taxon>Asteroideae</taxon>
        <taxon>Heliantheae alliance</taxon>
        <taxon>Millerieae</taxon>
        <taxon>Smallanthus</taxon>
    </lineage>
</organism>
<reference evidence="2" key="1">
    <citation type="journal article" date="2022" name="Mol. Ecol. Resour.">
        <title>The genomes of chicory, endive, great burdock and yacon provide insights into Asteraceae palaeo-polyploidization history and plant inulin production.</title>
        <authorList>
            <person name="Fan W."/>
            <person name="Wang S."/>
            <person name="Wang H."/>
            <person name="Wang A."/>
            <person name="Jiang F."/>
            <person name="Liu H."/>
            <person name="Zhao H."/>
            <person name="Xu D."/>
            <person name="Zhang Y."/>
        </authorList>
    </citation>
    <scope>NUCLEOTIDE SEQUENCE [LARGE SCALE GENOMIC DNA]</scope>
    <source>
        <strain evidence="2">cv. Yunnan</strain>
    </source>
</reference>
<proteinExistence type="predicted"/>
<sequence length="148" mass="16610">MPELLRSAKLAVEKGQAQGQNESYVKQLSDYIIPSLVDALHKGKDRTAEEKRIAICIFDDVAEHCRDAAVKRVELLVYRYLIELGQKALVPEFAKIMQQGYAHLPGGICMSAMGRHITYEQAVAWKVLAADESIVHCLAFSFVNWSFV</sequence>
<dbReference type="EMBL" id="CM042028">
    <property type="protein sequence ID" value="KAI3799461.1"/>
    <property type="molecule type" value="Genomic_DNA"/>
</dbReference>
<comment type="caution">
    <text evidence="1">The sequence shown here is derived from an EMBL/GenBank/DDBJ whole genome shotgun (WGS) entry which is preliminary data.</text>
</comment>
<reference evidence="1 2" key="2">
    <citation type="journal article" date="2022" name="Mol. Ecol. Resour.">
        <title>The genomes of chicory, endive, great burdock and yacon provide insights into Asteraceae paleo-polyploidization history and plant inulin production.</title>
        <authorList>
            <person name="Fan W."/>
            <person name="Wang S."/>
            <person name="Wang H."/>
            <person name="Wang A."/>
            <person name="Jiang F."/>
            <person name="Liu H."/>
            <person name="Zhao H."/>
            <person name="Xu D."/>
            <person name="Zhang Y."/>
        </authorList>
    </citation>
    <scope>NUCLEOTIDE SEQUENCE [LARGE SCALE GENOMIC DNA]</scope>
    <source>
        <strain evidence="2">cv. Yunnan</strain>
        <tissue evidence="1">Leaves</tissue>
    </source>
</reference>
<name>A0ACB9HVH2_9ASTR</name>
<dbReference type="Proteomes" id="UP001056120">
    <property type="component" value="Linkage Group LG11"/>
</dbReference>